<evidence type="ECO:0000256" key="3">
    <source>
        <dbReference type="ARBA" id="ARBA00023002"/>
    </source>
</evidence>
<organism evidence="7 8">
    <name type="scientific">Verticiella sediminum</name>
    <dbReference type="NCBI Taxonomy" id="1247510"/>
    <lineage>
        <taxon>Bacteria</taxon>
        <taxon>Pseudomonadati</taxon>
        <taxon>Pseudomonadota</taxon>
        <taxon>Betaproteobacteria</taxon>
        <taxon>Burkholderiales</taxon>
        <taxon>Alcaligenaceae</taxon>
        <taxon>Verticiella</taxon>
    </lineage>
</organism>
<keyword evidence="4" id="KW-0408">Iron</keyword>
<evidence type="ECO:0000256" key="1">
    <source>
        <dbReference type="ARBA" id="ARBA00022714"/>
    </source>
</evidence>
<comment type="caution">
    <text evidence="7">The sequence shown here is derived from an EMBL/GenBank/DDBJ whole genome shotgun (WGS) entry which is preliminary data.</text>
</comment>
<dbReference type="PANTHER" id="PTHR21266">
    <property type="entry name" value="IRON-SULFUR DOMAIN CONTAINING PROTEIN"/>
    <property type="match status" value="1"/>
</dbReference>
<dbReference type="InterPro" id="IPR050584">
    <property type="entry name" value="Cholesterol_7-desaturase"/>
</dbReference>
<keyword evidence="5" id="KW-0411">Iron-sulfur</keyword>
<dbReference type="InterPro" id="IPR015881">
    <property type="entry name" value="ARHD_Rieske_2Fe_2S"/>
</dbReference>
<dbReference type="Proteomes" id="UP000318405">
    <property type="component" value="Unassembled WGS sequence"/>
</dbReference>
<evidence type="ECO:0000313" key="7">
    <source>
        <dbReference type="EMBL" id="TSH97341.1"/>
    </source>
</evidence>
<keyword evidence="3" id="KW-0560">Oxidoreductase</keyword>
<feature type="domain" description="Rieske" evidence="6">
    <location>
        <begin position="30"/>
        <end position="131"/>
    </location>
</feature>
<evidence type="ECO:0000256" key="5">
    <source>
        <dbReference type="ARBA" id="ARBA00023014"/>
    </source>
</evidence>
<accession>A0A556AWL1</accession>
<reference evidence="7 8" key="1">
    <citation type="submission" date="2019-07" db="EMBL/GenBank/DDBJ databases">
        <title>Qingshengfaniella alkalisoli gen. nov., sp. nov., isolated from saline soil.</title>
        <authorList>
            <person name="Xu L."/>
            <person name="Huang X.-X."/>
            <person name="Sun J.-Q."/>
        </authorList>
    </citation>
    <scope>NUCLEOTIDE SEQUENCE [LARGE SCALE GENOMIC DNA]</scope>
    <source>
        <strain evidence="7 8">DSM 27279</strain>
    </source>
</reference>
<dbReference type="Pfam" id="PF00355">
    <property type="entry name" value="Rieske"/>
    <property type="match status" value="1"/>
</dbReference>
<dbReference type="InterPro" id="IPR044043">
    <property type="entry name" value="VanA_C_cat"/>
</dbReference>
<name>A0A556AWL1_9BURK</name>
<dbReference type="OrthoDB" id="9769355at2"/>
<dbReference type="InterPro" id="IPR017941">
    <property type="entry name" value="Rieske_2Fe-2S"/>
</dbReference>
<dbReference type="InterPro" id="IPR036922">
    <property type="entry name" value="Rieske_2Fe-2S_sf"/>
</dbReference>
<dbReference type="GO" id="GO:0051213">
    <property type="term" value="F:dioxygenase activity"/>
    <property type="evidence" value="ECO:0007669"/>
    <property type="project" value="UniProtKB-KW"/>
</dbReference>
<gene>
    <name evidence="7" type="ORF">FOZ76_06330</name>
</gene>
<dbReference type="GO" id="GO:0051537">
    <property type="term" value="F:2 iron, 2 sulfur cluster binding"/>
    <property type="evidence" value="ECO:0007669"/>
    <property type="project" value="UniProtKB-KW"/>
</dbReference>
<dbReference type="PANTHER" id="PTHR21266:SF60">
    <property type="entry name" value="3-KETOSTEROID-9-ALPHA-MONOOXYGENASE, OXYGENASE COMPONENT"/>
    <property type="match status" value="1"/>
</dbReference>
<keyword evidence="8" id="KW-1185">Reference proteome</keyword>
<keyword evidence="2" id="KW-0479">Metal-binding</keyword>
<dbReference type="AlphaFoldDB" id="A0A556AWL1"/>
<evidence type="ECO:0000259" key="6">
    <source>
        <dbReference type="PROSITE" id="PS51296"/>
    </source>
</evidence>
<dbReference type="PROSITE" id="PS51296">
    <property type="entry name" value="RIESKE"/>
    <property type="match status" value="1"/>
</dbReference>
<sequence>MQEAIMNRPNGAACQPYDPRVSNFPRQLWWVAAHSAQITADSLVSRKLLGVDVLLSRRADGTVWAIEDRCVHRGLPLSMGWKQGDEVVCRYHGFRYDTEGKVTCIPTQNACPKTARVDSFPVVENPPFVWIWMGDPAAADPAQAPDFAWLRDPGWVWASRHMNVRSNYMLLKENVLDLTHFPFAHKSTFGALDDYESAAEFSYEDGVVTFVKRFMDQPLSPIYDRDLNLGGRHVDRIDMGKSISPAEHFFTATIRDPMREEPYLFRFQHLTTPQTNSSHHYWWVISRNYGLDPHPGEWFEQIASTAFREDKEILEAIQLRLNESPDPTRMPEVSAIADRGGLLARRQLRHFLEREQASAT</sequence>
<proteinExistence type="predicted"/>
<evidence type="ECO:0000256" key="2">
    <source>
        <dbReference type="ARBA" id="ARBA00022723"/>
    </source>
</evidence>
<dbReference type="EMBL" id="VLTJ01000010">
    <property type="protein sequence ID" value="TSH97341.1"/>
    <property type="molecule type" value="Genomic_DNA"/>
</dbReference>
<dbReference type="Pfam" id="PF19112">
    <property type="entry name" value="VanA_C"/>
    <property type="match status" value="1"/>
</dbReference>
<dbReference type="SUPFAM" id="SSF55961">
    <property type="entry name" value="Bet v1-like"/>
    <property type="match status" value="1"/>
</dbReference>
<evidence type="ECO:0000256" key="4">
    <source>
        <dbReference type="ARBA" id="ARBA00023004"/>
    </source>
</evidence>
<dbReference type="Gene3D" id="2.102.10.10">
    <property type="entry name" value="Rieske [2Fe-2S] iron-sulphur domain"/>
    <property type="match status" value="1"/>
</dbReference>
<dbReference type="SUPFAM" id="SSF50022">
    <property type="entry name" value="ISP domain"/>
    <property type="match status" value="1"/>
</dbReference>
<dbReference type="GO" id="GO:0005506">
    <property type="term" value="F:iron ion binding"/>
    <property type="evidence" value="ECO:0007669"/>
    <property type="project" value="InterPro"/>
</dbReference>
<keyword evidence="1" id="KW-0001">2Fe-2S</keyword>
<dbReference type="PROSITE" id="PS00570">
    <property type="entry name" value="RING_HYDROXYL_ALPHA"/>
    <property type="match status" value="1"/>
</dbReference>
<keyword evidence="7" id="KW-0223">Dioxygenase</keyword>
<dbReference type="Gene3D" id="3.90.380.10">
    <property type="entry name" value="Naphthalene 1,2-dioxygenase Alpha Subunit, Chain A, domain 1"/>
    <property type="match status" value="1"/>
</dbReference>
<protein>
    <submittedName>
        <fullName evidence="7">Aromatic ring-hydroxylating dioxygenase subunit alpha</fullName>
    </submittedName>
</protein>
<evidence type="ECO:0000313" key="8">
    <source>
        <dbReference type="Proteomes" id="UP000318405"/>
    </source>
</evidence>